<comment type="caution">
    <text evidence="2">The sequence shown here is derived from an EMBL/GenBank/DDBJ whole genome shotgun (WGS) entry which is preliminary data.</text>
</comment>
<keyword evidence="2" id="KW-0067">ATP-binding</keyword>
<protein>
    <submittedName>
        <fullName evidence="2">DEAD/DEAH box helicase family protein</fullName>
    </submittedName>
</protein>
<proteinExistence type="predicted"/>
<feature type="domain" description="Helicase/UvrB N-terminal" evidence="1">
    <location>
        <begin position="139"/>
        <end position="338"/>
    </location>
</feature>
<dbReference type="InterPro" id="IPR027417">
    <property type="entry name" value="P-loop_NTPase"/>
</dbReference>
<evidence type="ECO:0000313" key="3">
    <source>
        <dbReference type="Proteomes" id="UP000660024"/>
    </source>
</evidence>
<accession>A0ABS1BET8</accession>
<gene>
    <name evidence="2" type="ORF">I5M32_00295</name>
</gene>
<sequence length="964" mass="111268">MLHYIIQEKKNKWLQSDDCTISDLIKYIRDKGQLRDTQIEAIETYLFLKIQGQNKPLWKLFSEGFFANDTDLSKLNINQKARDFLTTNKNAFALYNFARTKNGNNSLLPELEKLIVDKPTELDYDTIIKSIFYNVSYADYLMSLPMGAGKTFLMAAFIYLDLYFADNEPGNKVFAHNFLVLIPSGLKSSIVPSLKTIENYDPSWVLPEPSASKLKKLLKFDVLDEQKSAKKSNKARNPNAQKVNACLPNPFGQVFVVNAEKVILESFNFNAQTELELDEEEKDTSNDLKRLFGQIPNLTILIDEVHHAATDDIKLRQAVIYWHSKGNITSVIGFSGTPYLQGAETIKAGDYAFKFSQITNTVYYYPLVTAIKKFLKTPTVKIGQNLDRFQIIKKGIEDFDSQYKKTVYENGAIAKIAIYCSNIEVLEEEVYPFLTSELKINPAEILKFHGGNKKYTLPKENELEFRSLDLAISKKRYILLVQVGKEGWDCPSLTGVILSQKGDSPQNMVLQTSCRCLRQVDKGKEETALIWLNKDNADTLNKQLKQEQNSSIDDLNRIKRIGKAEMVKRHSRMEYLQLPKVEFYQMKVTYQSIDEEETANTKAKLKAILKKMEDYKASALISTSEISNIDTGTIDIINETGIAFANYNQWLFEISRQSFGLISETQLHQFDTEIREIFETVSFEKYGNRFFNELYDLHLIQSKIRVAFSIKRDLQTDTEVIPKQAELLIAERLTDVEKNPKLYPSEAETNKILELDKANADIEFDWAEVEKAYQVMKETMIRQGMEKWVPEYETFKSDKDYSLPIKSKNNTFHYLPYNFGASGSSGFEMQAIQETLRLAELKTKNLEIYYNGDNYLTQFKIDCFAKNNLKRWNKVGEYTTDFLIIKRTDKEKIHKVLMIETKGEGFSNNPDFVKKKNFVETEFLKLNQEKFGYQRFDFLYLEDSKNIVANIAKLNNKLSGFFND</sequence>
<evidence type="ECO:0000259" key="1">
    <source>
        <dbReference type="Pfam" id="PF04851"/>
    </source>
</evidence>
<dbReference type="EMBL" id="JAEHFY010000001">
    <property type="protein sequence ID" value="MBK0381383.1"/>
    <property type="molecule type" value="Genomic_DNA"/>
</dbReference>
<dbReference type="Pfam" id="PF04851">
    <property type="entry name" value="ResIII"/>
    <property type="match status" value="1"/>
</dbReference>
<dbReference type="Proteomes" id="UP000660024">
    <property type="component" value="Unassembled WGS sequence"/>
</dbReference>
<organism evidence="2 3">
    <name type="scientific">Pedobacter segetis</name>
    <dbReference type="NCBI Taxonomy" id="2793069"/>
    <lineage>
        <taxon>Bacteria</taxon>
        <taxon>Pseudomonadati</taxon>
        <taxon>Bacteroidota</taxon>
        <taxon>Sphingobacteriia</taxon>
        <taxon>Sphingobacteriales</taxon>
        <taxon>Sphingobacteriaceae</taxon>
        <taxon>Pedobacter</taxon>
    </lineage>
</organism>
<reference evidence="2 3" key="1">
    <citation type="submission" date="2020-12" db="EMBL/GenBank/DDBJ databases">
        <title>Bacterial novel species Pedobacter sp. SD-b isolated from soil.</title>
        <authorList>
            <person name="Jung H.-Y."/>
        </authorList>
    </citation>
    <scope>NUCLEOTIDE SEQUENCE [LARGE SCALE GENOMIC DNA]</scope>
    <source>
        <strain evidence="2 3">SD-b</strain>
    </source>
</reference>
<dbReference type="InterPro" id="IPR006935">
    <property type="entry name" value="Helicase/UvrB_N"/>
</dbReference>
<keyword evidence="2" id="KW-0547">Nucleotide-binding</keyword>
<evidence type="ECO:0000313" key="2">
    <source>
        <dbReference type="EMBL" id="MBK0381383.1"/>
    </source>
</evidence>
<keyword evidence="3" id="KW-1185">Reference proteome</keyword>
<dbReference type="RefSeq" id="WP_200583711.1">
    <property type="nucleotide sequence ID" value="NZ_JAEHFY010000001.1"/>
</dbReference>
<keyword evidence="2" id="KW-0347">Helicase</keyword>
<keyword evidence="2" id="KW-0378">Hydrolase</keyword>
<name>A0ABS1BET8_9SPHI</name>
<dbReference type="SUPFAM" id="SSF52540">
    <property type="entry name" value="P-loop containing nucleoside triphosphate hydrolases"/>
    <property type="match status" value="2"/>
</dbReference>
<dbReference type="GO" id="GO:0004386">
    <property type="term" value="F:helicase activity"/>
    <property type="evidence" value="ECO:0007669"/>
    <property type="project" value="UniProtKB-KW"/>
</dbReference>
<dbReference type="Gene3D" id="3.40.50.300">
    <property type="entry name" value="P-loop containing nucleotide triphosphate hydrolases"/>
    <property type="match status" value="2"/>
</dbReference>